<dbReference type="EMBL" id="BMZA01000002">
    <property type="protein sequence ID" value="GGY97689.1"/>
    <property type="molecule type" value="Genomic_DNA"/>
</dbReference>
<evidence type="ECO:0000256" key="2">
    <source>
        <dbReference type="SAM" id="Phobius"/>
    </source>
</evidence>
<feature type="compositionally biased region" description="Basic and acidic residues" evidence="1">
    <location>
        <begin position="296"/>
        <end position="305"/>
    </location>
</feature>
<feature type="region of interest" description="Disordered" evidence="1">
    <location>
        <begin position="296"/>
        <end position="323"/>
    </location>
</feature>
<organism evidence="4 5">
    <name type="scientific">Novosphingobium colocasiae</name>
    <dbReference type="NCBI Taxonomy" id="1256513"/>
    <lineage>
        <taxon>Bacteria</taxon>
        <taxon>Pseudomonadati</taxon>
        <taxon>Pseudomonadota</taxon>
        <taxon>Alphaproteobacteria</taxon>
        <taxon>Sphingomonadales</taxon>
        <taxon>Sphingomonadaceae</taxon>
        <taxon>Novosphingobium</taxon>
    </lineage>
</organism>
<comment type="caution">
    <text evidence="4">The sequence shown here is derived from an EMBL/GenBank/DDBJ whole genome shotgun (WGS) entry which is preliminary data.</text>
</comment>
<dbReference type="InterPro" id="IPR018682">
    <property type="entry name" value="DUF2167_membr"/>
</dbReference>
<keyword evidence="2" id="KW-1133">Transmembrane helix</keyword>
<reference evidence="4" key="2">
    <citation type="submission" date="2020-09" db="EMBL/GenBank/DDBJ databases">
        <authorList>
            <person name="Sun Q."/>
            <person name="Kim S."/>
        </authorList>
    </citation>
    <scope>NUCLEOTIDE SEQUENCE</scope>
    <source>
        <strain evidence="4">KCTC 32255</strain>
    </source>
</reference>
<evidence type="ECO:0000256" key="1">
    <source>
        <dbReference type="SAM" id="MobiDB-lite"/>
    </source>
</evidence>
<dbReference type="Pfam" id="PF09935">
    <property type="entry name" value="DUF2167"/>
    <property type="match status" value="1"/>
</dbReference>
<evidence type="ECO:0008006" key="6">
    <source>
        <dbReference type="Google" id="ProtNLM"/>
    </source>
</evidence>
<feature type="signal peptide" evidence="3">
    <location>
        <begin position="1"/>
        <end position="18"/>
    </location>
</feature>
<dbReference type="AlphaFoldDB" id="A0A918PC84"/>
<feature type="chain" id="PRO_5037134460" description="DUF2167 domain-containing protein" evidence="3">
    <location>
        <begin position="19"/>
        <end position="323"/>
    </location>
</feature>
<reference evidence="4" key="1">
    <citation type="journal article" date="2014" name="Int. J. Syst. Evol. Microbiol.">
        <title>Complete genome sequence of Corynebacterium casei LMG S-19264T (=DSM 44701T), isolated from a smear-ripened cheese.</title>
        <authorList>
            <consortium name="US DOE Joint Genome Institute (JGI-PGF)"/>
            <person name="Walter F."/>
            <person name="Albersmeier A."/>
            <person name="Kalinowski J."/>
            <person name="Ruckert C."/>
        </authorList>
    </citation>
    <scope>NUCLEOTIDE SEQUENCE</scope>
    <source>
        <strain evidence="4">KCTC 32255</strain>
    </source>
</reference>
<accession>A0A918PC84</accession>
<name>A0A918PC84_9SPHN</name>
<evidence type="ECO:0000256" key="3">
    <source>
        <dbReference type="SAM" id="SignalP"/>
    </source>
</evidence>
<feature type="compositionally biased region" description="Basic and acidic residues" evidence="1">
    <location>
        <begin position="312"/>
        <end position="323"/>
    </location>
</feature>
<keyword evidence="2" id="KW-0472">Membrane</keyword>
<evidence type="ECO:0000313" key="4">
    <source>
        <dbReference type="EMBL" id="GGY97689.1"/>
    </source>
</evidence>
<proteinExistence type="predicted"/>
<keyword evidence="2" id="KW-0812">Transmembrane</keyword>
<evidence type="ECO:0000313" key="5">
    <source>
        <dbReference type="Proteomes" id="UP000648075"/>
    </source>
</evidence>
<keyword evidence="5" id="KW-1185">Reference proteome</keyword>
<sequence length="323" mass="34664">MRFLAVLLAMTALTPANAAAPQGQLPPQMVAAVKSLHPQQGRIAIDQASATLDLGTAYDFYGRDDARKILVDIWGNPPEAATNVLGIVMPASASPISDGWGAVVTYEDSGFVSDDDAADVDYNELLGQMREGEADRNAERKRQGYTGIHLAGWAEQPKYDPATHSVIWAQDLTFDDTQAHTLNYDVRTLGRKGVLSINFVSSMAQLPSIRQAAHAFTAHAAFDPGARYADYDASTDKKADYGVAGLIAAGVGVAAAKKLGFLAILLKFLKPILLAVVAGFAFLRKRVMALFGRKESEPAEWEHSVPVEPEGVGERGNLRGEPD</sequence>
<protein>
    <recommendedName>
        <fullName evidence="6">DUF2167 domain-containing protein</fullName>
    </recommendedName>
</protein>
<dbReference type="Proteomes" id="UP000648075">
    <property type="component" value="Unassembled WGS sequence"/>
</dbReference>
<keyword evidence="3" id="KW-0732">Signal</keyword>
<gene>
    <name evidence="4" type="ORF">GCM10011614_10950</name>
</gene>
<feature type="transmembrane region" description="Helical" evidence="2">
    <location>
        <begin position="259"/>
        <end position="283"/>
    </location>
</feature>